<dbReference type="GO" id="GO:0016747">
    <property type="term" value="F:acyltransferase activity, transferring groups other than amino-acyl groups"/>
    <property type="evidence" value="ECO:0007669"/>
    <property type="project" value="InterPro"/>
</dbReference>
<dbReference type="AlphaFoldDB" id="A0A3B0C7X4"/>
<dbReference type="InterPro" id="IPR000182">
    <property type="entry name" value="GNAT_dom"/>
</dbReference>
<evidence type="ECO:0000313" key="4">
    <source>
        <dbReference type="EMBL" id="RKN81520.1"/>
    </source>
</evidence>
<keyword evidence="1 4" id="KW-0808">Transferase</keyword>
<dbReference type="Proteomes" id="UP000276603">
    <property type="component" value="Unassembled WGS sequence"/>
</dbReference>
<reference evidence="4 5" key="1">
    <citation type="submission" date="2018-10" db="EMBL/GenBank/DDBJ databases">
        <title>Ulvibacterium marinum gen. nov., sp. nov., a novel marine bacterium of the family Flavobacteriaceae, isolated from a culture of the green alga Ulva prolifera.</title>
        <authorList>
            <person name="Zhang Z."/>
        </authorList>
    </citation>
    <scope>NUCLEOTIDE SEQUENCE [LARGE SCALE GENOMIC DNA]</scope>
    <source>
        <strain evidence="4 5">CCMM003</strain>
    </source>
</reference>
<sequence>MIRLKRTDCDNPDFIKLVALLDADLAIRDGEDHSFYDQFNGITGIRQAVVAYSGEVPVGCGGIKEFDANAMEVKRMYVVPEARGQGLAGKVLQELELWTAELGYTYCILETGKRQPEAIALYNKHGYQVIPNYEPYTDMINSVCFKKSVSFTKNQYP</sequence>
<dbReference type="EMBL" id="RBCJ01000002">
    <property type="protein sequence ID" value="RKN81520.1"/>
    <property type="molecule type" value="Genomic_DNA"/>
</dbReference>
<organism evidence="4 5">
    <name type="scientific">Ulvibacterium marinum</name>
    <dbReference type="NCBI Taxonomy" id="2419782"/>
    <lineage>
        <taxon>Bacteria</taxon>
        <taxon>Pseudomonadati</taxon>
        <taxon>Bacteroidota</taxon>
        <taxon>Flavobacteriia</taxon>
        <taxon>Flavobacteriales</taxon>
        <taxon>Flavobacteriaceae</taxon>
        <taxon>Ulvibacterium</taxon>
    </lineage>
</organism>
<evidence type="ECO:0000259" key="3">
    <source>
        <dbReference type="PROSITE" id="PS51186"/>
    </source>
</evidence>
<dbReference type="Gene3D" id="3.40.630.30">
    <property type="match status" value="1"/>
</dbReference>
<dbReference type="PANTHER" id="PTHR43877:SF2">
    <property type="entry name" value="AMINOALKYLPHOSPHONATE N-ACETYLTRANSFERASE-RELATED"/>
    <property type="match status" value="1"/>
</dbReference>
<proteinExistence type="predicted"/>
<evidence type="ECO:0000256" key="2">
    <source>
        <dbReference type="ARBA" id="ARBA00023315"/>
    </source>
</evidence>
<dbReference type="PANTHER" id="PTHR43877">
    <property type="entry name" value="AMINOALKYLPHOSPHONATE N-ACETYLTRANSFERASE-RELATED-RELATED"/>
    <property type="match status" value="1"/>
</dbReference>
<dbReference type="InterPro" id="IPR050832">
    <property type="entry name" value="Bact_Acetyltransf"/>
</dbReference>
<feature type="domain" description="N-acetyltransferase" evidence="3">
    <location>
        <begin position="1"/>
        <end position="150"/>
    </location>
</feature>
<dbReference type="InterPro" id="IPR016181">
    <property type="entry name" value="Acyl_CoA_acyltransferase"/>
</dbReference>
<evidence type="ECO:0000256" key="1">
    <source>
        <dbReference type="ARBA" id="ARBA00022679"/>
    </source>
</evidence>
<keyword evidence="2" id="KW-0012">Acyltransferase</keyword>
<keyword evidence="5" id="KW-1185">Reference proteome</keyword>
<evidence type="ECO:0000313" key="5">
    <source>
        <dbReference type="Proteomes" id="UP000276603"/>
    </source>
</evidence>
<gene>
    <name evidence="4" type="ORF">D7Z94_11440</name>
</gene>
<protein>
    <submittedName>
        <fullName evidence="4">N-acetyltransferase</fullName>
    </submittedName>
</protein>
<dbReference type="OrthoDB" id="9803233at2"/>
<dbReference type="PROSITE" id="PS51186">
    <property type="entry name" value="GNAT"/>
    <property type="match status" value="1"/>
</dbReference>
<name>A0A3B0C7X4_9FLAO</name>
<accession>A0A3B0C7X4</accession>
<comment type="caution">
    <text evidence="4">The sequence shown here is derived from an EMBL/GenBank/DDBJ whole genome shotgun (WGS) entry which is preliminary data.</text>
</comment>
<dbReference type="Pfam" id="PF13508">
    <property type="entry name" value="Acetyltransf_7"/>
    <property type="match status" value="1"/>
</dbReference>
<dbReference type="SUPFAM" id="SSF55729">
    <property type="entry name" value="Acyl-CoA N-acyltransferases (Nat)"/>
    <property type="match status" value="1"/>
</dbReference>
<dbReference type="RefSeq" id="WP_120711675.1">
    <property type="nucleotide sequence ID" value="NZ_RBCJ01000002.1"/>
</dbReference>
<dbReference type="CDD" id="cd04301">
    <property type="entry name" value="NAT_SF"/>
    <property type="match status" value="1"/>
</dbReference>